<dbReference type="eggNOG" id="COG1434">
    <property type="taxonomic scope" value="Bacteria"/>
</dbReference>
<dbReference type="Pfam" id="PF02698">
    <property type="entry name" value="DUF218"/>
    <property type="match status" value="1"/>
</dbReference>
<dbReference type="EMBL" id="BX897700">
    <property type="protein sequence ID" value="CAF26695.1"/>
    <property type="molecule type" value="Genomic_DNA"/>
</dbReference>
<evidence type="ECO:0000313" key="3">
    <source>
        <dbReference type="EMBL" id="CAF26695.1"/>
    </source>
</evidence>
<sequence>MAYFNFMTHKPYDPQSLPQDNLERSLEKRAHRSLWHPYCLFRHLPPTALFLLMIVFFFCAGFVIFSEKTEQLKPPNPLPKADAIIVLTGGEKRIETGLNLLQQELGSRLLISGVNTTTNLKRFMYSTHITPQLFTCCVDIGHKAINTKGNAEESADWIKKHHYQTVYIVTHDYHMWRSLRELKYLMPDINFIAYPVKKSEIESTIQQINQIRILVFQYIKTLEVYIRTAF</sequence>
<dbReference type="InterPro" id="IPR003848">
    <property type="entry name" value="DUF218"/>
</dbReference>
<evidence type="ECO:0000256" key="1">
    <source>
        <dbReference type="SAM" id="Phobius"/>
    </source>
</evidence>
<dbReference type="GO" id="GO:0043164">
    <property type="term" value="P:Gram-negative-bacterium-type cell wall biogenesis"/>
    <property type="evidence" value="ECO:0007669"/>
    <property type="project" value="TreeGrafter"/>
</dbReference>
<dbReference type="PANTHER" id="PTHR30336:SF4">
    <property type="entry name" value="ENVELOPE BIOGENESIS FACTOR ELYC"/>
    <property type="match status" value="1"/>
</dbReference>
<evidence type="ECO:0000259" key="2">
    <source>
        <dbReference type="Pfam" id="PF02698"/>
    </source>
</evidence>
<dbReference type="InterPro" id="IPR014729">
    <property type="entry name" value="Rossmann-like_a/b/a_fold"/>
</dbReference>
<organism evidence="3 4">
    <name type="scientific">Bartonella quintana (strain Toulouse)</name>
    <name type="common">Rochalimaea quintana</name>
    <dbReference type="NCBI Taxonomy" id="283165"/>
    <lineage>
        <taxon>Bacteria</taxon>
        <taxon>Pseudomonadati</taxon>
        <taxon>Pseudomonadota</taxon>
        <taxon>Alphaproteobacteria</taxon>
        <taxon>Hyphomicrobiales</taxon>
        <taxon>Bartonellaceae</taxon>
        <taxon>Bartonella</taxon>
    </lineage>
</organism>
<protein>
    <recommendedName>
        <fullName evidence="2">DUF218 domain-containing protein</fullName>
    </recommendedName>
</protein>
<dbReference type="PANTHER" id="PTHR30336">
    <property type="entry name" value="INNER MEMBRANE PROTEIN, PROBABLE PERMEASE"/>
    <property type="match status" value="1"/>
</dbReference>
<accession>A0A0H3LWQ6</accession>
<dbReference type="HOGENOM" id="CLU_080658_2_0_5"/>
<keyword evidence="1" id="KW-0812">Transmembrane</keyword>
<dbReference type="GO" id="GO:0000270">
    <property type="term" value="P:peptidoglycan metabolic process"/>
    <property type="evidence" value="ECO:0007669"/>
    <property type="project" value="TreeGrafter"/>
</dbReference>
<gene>
    <name evidence="3" type="ordered locus">BQ12360</name>
</gene>
<dbReference type="CDD" id="cd06259">
    <property type="entry name" value="YdcF-like"/>
    <property type="match status" value="1"/>
</dbReference>
<feature type="transmembrane region" description="Helical" evidence="1">
    <location>
        <begin position="47"/>
        <end position="65"/>
    </location>
</feature>
<evidence type="ECO:0000313" key="4">
    <source>
        <dbReference type="Proteomes" id="UP000000597"/>
    </source>
</evidence>
<dbReference type="KEGG" id="bqu:BQ12360"/>
<dbReference type="AlphaFoldDB" id="A0A0H3LWQ6"/>
<dbReference type="Proteomes" id="UP000000597">
    <property type="component" value="Chromosome"/>
</dbReference>
<feature type="domain" description="DUF218" evidence="2">
    <location>
        <begin position="82"/>
        <end position="200"/>
    </location>
</feature>
<dbReference type="Gene3D" id="3.40.50.620">
    <property type="entry name" value="HUPs"/>
    <property type="match status" value="1"/>
</dbReference>
<keyword evidence="1" id="KW-0472">Membrane</keyword>
<dbReference type="InterPro" id="IPR051599">
    <property type="entry name" value="Cell_Envelope_Assoc"/>
</dbReference>
<reference evidence="3 4" key="1">
    <citation type="journal article" date="2004" name="Proc. Natl. Acad. Sci. U.S.A.">
        <title>The louse-borne human pathogen Bartonella quintana is a genomic derivative of the zoonotic agent Bartonella henselae.</title>
        <authorList>
            <person name="Alsmark U.C.M."/>
            <person name="Frank A.C."/>
            <person name="Karlberg E.O."/>
            <person name="Legault B.-A."/>
            <person name="Ardell D.H."/>
            <person name="Canbaeck B."/>
            <person name="Eriksson A.-S."/>
            <person name="Naeslund A.K."/>
            <person name="Handley S.A."/>
            <person name="Huvet M."/>
            <person name="La Scola B."/>
            <person name="Holmberg M."/>
            <person name="Andersson S.G.E."/>
        </authorList>
    </citation>
    <scope>NUCLEOTIDE SEQUENCE [LARGE SCALE GENOMIC DNA]</scope>
    <source>
        <strain evidence="3 4">Toulouse</strain>
    </source>
</reference>
<name>A0A0H3LWQ6_BARQU</name>
<keyword evidence="1" id="KW-1133">Transmembrane helix</keyword>
<dbReference type="GO" id="GO:0005886">
    <property type="term" value="C:plasma membrane"/>
    <property type="evidence" value="ECO:0007669"/>
    <property type="project" value="TreeGrafter"/>
</dbReference>
<proteinExistence type="predicted"/>